<dbReference type="EMBL" id="CP001980">
    <property type="protein sequence ID" value="ADQ00119.1"/>
    <property type="molecule type" value="Genomic_DNA"/>
</dbReference>
<protein>
    <submittedName>
        <fullName evidence="2">Membrane protein</fullName>
    </submittedName>
</protein>
<reference evidence="3" key="2">
    <citation type="submission" date="2010-02" db="EMBL/GenBank/DDBJ databases">
        <title>Complete genome sequence of Marinobacter adhaerens type strain (HP15).</title>
        <authorList>
            <person name="Gaerdes A.A.M."/>
            <person name="Kaeppel E."/>
            <person name="Shezad A."/>
            <person name="Seebah S."/>
            <person name="Teeling H."/>
            <person name="Yarza P."/>
            <person name="Gloeckner F.O."/>
            <person name="Ullrich M.S."/>
        </authorList>
    </citation>
    <scope>NUCLEOTIDE SEQUENCE [LARGE SCALE GENOMIC DNA]</scope>
    <source>
        <strain evidence="3">DSM 23420 / HP15</strain>
        <plasmid evidence="3">Plasmid pHP-187</plasmid>
    </source>
</reference>
<keyword evidence="1" id="KW-0812">Transmembrane</keyword>
<organism evidence="2 3">
    <name type="scientific">Marinobacter adhaerens (strain DSM 23420 / HP15)</name>
    <dbReference type="NCBI Taxonomy" id="225937"/>
    <lineage>
        <taxon>Bacteria</taxon>
        <taxon>Pseudomonadati</taxon>
        <taxon>Pseudomonadota</taxon>
        <taxon>Gammaproteobacteria</taxon>
        <taxon>Pseudomonadales</taxon>
        <taxon>Marinobacteraceae</taxon>
        <taxon>Marinobacter</taxon>
    </lineage>
</organism>
<proteinExistence type="predicted"/>
<dbReference type="Proteomes" id="UP000007077">
    <property type="component" value="Plasmid pHP-187"/>
</dbReference>
<feature type="transmembrane region" description="Helical" evidence="1">
    <location>
        <begin position="30"/>
        <end position="48"/>
    </location>
</feature>
<evidence type="ECO:0000313" key="2">
    <source>
        <dbReference type="EMBL" id="ADQ00119.1"/>
    </source>
</evidence>
<evidence type="ECO:0000256" key="1">
    <source>
        <dbReference type="SAM" id="Phobius"/>
    </source>
</evidence>
<dbReference type="AlphaFoldDB" id="E4PS84"/>
<sequence length="136" mass="15380">MSETPTDLSNFPRLRDFQDQKRIRDTGIQWLALLVGLVLMPVLIALNYSEVDFIREAPFAFGAALLLLAAAIMVVVLSAQNLSQMQRQNLQAYVVRLDEASTERLLFAFRKSHLFSDSEITAIVGLLDRRMPGWRG</sequence>
<evidence type="ECO:0000313" key="3">
    <source>
        <dbReference type="Proteomes" id="UP000007077"/>
    </source>
</evidence>
<dbReference type="HOGENOM" id="CLU_1872937_0_0_6"/>
<keyword evidence="2" id="KW-0614">Plasmid</keyword>
<accession>E4PS84</accession>
<dbReference type="KEGG" id="mad:HP15_p187g122"/>
<feature type="transmembrane region" description="Helical" evidence="1">
    <location>
        <begin position="60"/>
        <end position="79"/>
    </location>
</feature>
<keyword evidence="1" id="KW-1133">Transmembrane helix</keyword>
<reference evidence="2 3" key="1">
    <citation type="journal article" date="2010" name="Stand. Genomic Sci.">
        <title>Complete genome sequence of Marinobacter adhaerens type strain (HP15), a diatom-interacting marine microorganism.</title>
        <authorList>
            <person name="Gardes A."/>
            <person name="Kaeppel E."/>
            <person name="Shehzad A."/>
            <person name="Seebah S."/>
            <person name="Teeling H."/>
            <person name="Yarza P."/>
            <person name="Glockner F.O."/>
            <person name="Grossart H.P."/>
            <person name="Ullrich M.S."/>
        </authorList>
    </citation>
    <scope>NUCLEOTIDE SEQUENCE [LARGE SCALE GENOMIC DNA]</scope>
    <source>
        <strain evidence="3">DSM 23420 / HP15</strain>
        <plasmid evidence="3">Plasmid pHP-187</plasmid>
    </source>
</reference>
<dbReference type="RefSeq" id="WP_014579408.1">
    <property type="nucleotide sequence ID" value="NC_017507.1"/>
</dbReference>
<geneLocation type="plasmid" evidence="2 3">
    <name>pHP-187</name>
</geneLocation>
<gene>
    <name evidence="2" type="ordered locus">HP15_p187g122</name>
</gene>
<keyword evidence="1" id="KW-0472">Membrane</keyword>
<name>E4PS84_MARAH</name>